<dbReference type="Pfam" id="PF04325">
    <property type="entry name" value="DUF465"/>
    <property type="match status" value="1"/>
</dbReference>
<proteinExistence type="predicted"/>
<organism evidence="1 2">
    <name type="scientific">Breoghania corrubedonensis</name>
    <dbReference type="NCBI Taxonomy" id="665038"/>
    <lineage>
        <taxon>Bacteria</taxon>
        <taxon>Pseudomonadati</taxon>
        <taxon>Pseudomonadota</taxon>
        <taxon>Alphaproteobacteria</taxon>
        <taxon>Hyphomicrobiales</taxon>
        <taxon>Stappiaceae</taxon>
        <taxon>Breoghania</taxon>
    </lineage>
</organism>
<dbReference type="InterPro" id="IPR007420">
    <property type="entry name" value="DUF465"/>
</dbReference>
<dbReference type="EMBL" id="QAYG01000010">
    <property type="protein sequence ID" value="PTW57651.1"/>
    <property type="molecule type" value="Genomic_DNA"/>
</dbReference>
<evidence type="ECO:0000313" key="1">
    <source>
        <dbReference type="EMBL" id="PTW57651.1"/>
    </source>
</evidence>
<comment type="caution">
    <text evidence="1">The sequence shown here is derived from an EMBL/GenBank/DDBJ whole genome shotgun (WGS) entry which is preliminary data.</text>
</comment>
<evidence type="ECO:0008006" key="3">
    <source>
        <dbReference type="Google" id="ProtNLM"/>
    </source>
</evidence>
<dbReference type="Gene3D" id="6.10.280.50">
    <property type="match status" value="1"/>
</dbReference>
<reference evidence="1 2" key="1">
    <citation type="submission" date="2018-04" db="EMBL/GenBank/DDBJ databases">
        <title>Genomic Encyclopedia of Archaeal and Bacterial Type Strains, Phase II (KMG-II): from individual species to whole genera.</title>
        <authorList>
            <person name="Goeker M."/>
        </authorList>
    </citation>
    <scope>NUCLEOTIDE SEQUENCE [LARGE SCALE GENOMIC DNA]</scope>
    <source>
        <strain evidence="1 2">DSM 23382</strain>
    </source>
</reference>
<dbReference type="InterPro" id="IPR038444">
    <property type="entry name" value="DUF465_sf"/>
</dbReference>
<name>A0A2T5V1K8_9HYPH</name>
<protein>
    <recommendedName>
        <fullName evidence="3">DUF465 domain-containing protein</fullName>
    </recommendedName>
</protein>
<dbReference type="OrthoDB" id="1263265at2"/>
<dbReference type="AlphaFoldDB" id="A0A2T5V1K8"/>
<dbReference type="Proteomes" id="UP000244081">
    <property type="component" value="Unassembled WGS sequence"/>
</dbReference>
<accession>A0A2T5V1K8</accession>
<keyword evidence="2" id="KW-1185">Reference proteome</keyword>
<evidence type="ECO:0000313" key="2">
    <source>
        <dbReference type="Proteomes" id="UP000244081"/>
    </source>
</evidence>
<dbReference type="RefSeq" id="WP_107991523.1">
    <property type="nucleotide sequence ID" value="NZ_QAYG01000010.1"/>
</dbReference>
<gene>
    <name evidence="1" type="ORF">C8N35_110130</name>
</gene>
<sequence length="83" mass="9301">MTHVPHELQEEFPEAAQVLHQLKMSDPRLESLCERYGTVNHDIHLIESEITPASDAATEDLKKERLALKDDIAEVLRKAGAIG</sequence>